<keyword evidence="3" id="KW-0966">Cell projection</keyword>
<evidence type="ECO:0000259" key="5">
    <source>
        <dbReference type="SMART" id="SM00394"/>
    </source>
</evidence>
<dbReference type="GO" id="GO:0031514">
    <property type="term" value="C:motile cilium"/>
    <property type="evidence" value="ECO:0007669"/>
    <property type="project" value="UniProtKB-SubCell"/>
</dbReference>
<dbReference type="CDD" id="cd22985">
    <property type="entry name" value="DD_CrRSP11-like"/>
    <property type="match status" value="1"/>
</dbReference>
<gene>
    <name evidence="6" type="ORF">PPAR00522_LOCUS8137</name>
</gene>
<dbReference type="EMBL" id="HBFM01012970">
    <property type="protein sequence ID" value="CAD8771734.1"/>
    <property type="molecule type" value="Transcribed_RNA"/>
</dbReference>
<dbReference type="InterPro" id="IPR003117">
    <property type="entry name" value="cAMP_dep_PK_reg_su_I/II_a/b"/>
</dbReference>
<dbReference type="Gene3D" id="1.20.890.10">
    <property type="entry name" value="cAMP-dependent protein kinase regulatory subunit, dimerization-anchoring domain"/>
    <property type="match status" value="1"/>
</dbReference>
<keyword evidence="2" id="KW-0969">Cilium</keyword>
<evidence type="ECO:0000256" key="3">
    <source>
        <dbReference type="ARBA" id="ARBA00023273"/>
    </source>
</evidence>
<comment type="subcellular location">
    <subcellularLocation>
        <location evidence="1">Cell projection</location>
        <location evidence="1">Cilium</location>
        <location evidence="1">Flagellum</location>
    </subcellularLocation>
</comment>
<name>A0A7S0YEE2_9CHLO</name>
<dbReference type="PANTHER" id="PTHR14952:SF9">
    <property type="entry name" value="EF-HAND DOMAIN-CONTAINING PROTEIN"/>
    <property type="match status" value="1"/>
</dbReference>
<keyword evidence="2" id="KW-0282">Flagellum</keyword>
<accession>A0A7S0YEE2</accession>
<comment type="similarity">
    <text evidence="4">Belongs to the ropporin family.</text>
</comment>
<evidence type="ECO:0000256" key="4">
    <source>
        <dbReference type="ARBA" id="ARBA00035651"/>
    </source>
</evidence>
<dbReference type="SUPFAM" id="SSF47391">
    <property type="entry name" value="Dimerization-anchoring domain of cAMP-dependent PK regulatory subunit"/>
    <property type="match status" value="1"/>
</dbReference>
<dbReference type="SMART" id="SM00394">
    <property type="entry name" value="RIIa"/>
    <property type="match status" value="1"/>
</dbReference>
<organism evidence="6">
    <name type="scientific">Polytomella parva</name>
    <dbReference type="NCBI Taxonomy" id="51329"/>
    <lineage>
        <taxon>Eukaryota</taxon>
        <taxon>Viridiplantae</taxon>
        <taxon>Chlorophyta</taxon>
        <taxon>core chlorophytes</taxon>
        <taxon>Chlorophyceae</taxon>
        <taxon>CS clade</taxon>
        <taxon>Chlamydomonadales</taxon>
        <taxon>Chlamydomonadaceae</taxon>
        <taxon>Polytomella</taxon>
    </lineage>
</organism>
<evidence type="ECO:0000256" key="1">
    <source>
        <dbReference type="ARBA" id="ARBA00004230"/>
    </source>
</evidence>
<sequence>MDLEPIYCAEQIVIPSDLAEVLKAYTKEVIRRQPQDIIEFSAKYFTNLANVATGIQNTPAPRREQLRQVYTRTGGNYVLSPSQVSALCNQAGIAQAVVAKVFEVIGDFNLEVIDVDKFLLLMLAMSCEDFNRLLIGLFEVFSDNGNLRTDHVHSLISYLAPDMDPDITPEFLMNFQSEMSKFSQLNYSELSNLPCIAKLLSR</sequence>
<proteinExistence type="inferred from homology"/>
<feature type="domain" description="RIIa" evidence="5">
    <location>
        <begin position="16"/>
        <end position="53"/>
    </location>
</feature>
<dbReference type="AlphaFoldDB" id="A0A7S0YEE2"/>
<evidence type="ECO:0000256" key="2">
    <source>
        <dbReference type="ARBA" id="ARBA00022846"/>
    </source>
</evidence>
<reference evidence="6" key="1">
    <citation type="submission" date="2021-01" db="EMBL/GenBank/DDBJ databases">
        <authorList>
            <person name="Corre E."/>
            <person name="Pelletier E."/>
            <person name="Niang G."/>
            <person name="Scheremetjew M."/>
            <person name="Finn R."/>
            <person name="Kale V."/>
            <person name="Holt S."/>
            <person name="Cochrane G."/>
            <person name="Meng A."/>
            <person name="Brown T."/>
            <person name="Cohen L."/>
        </authorList>
    </citation>
    <scope>NUCLEOTIDE SEQUENCE</scope>
    <source>
        <strain evidence="6">SAG 63-3</strain>
    </source>
</reference>
<dbReference type="PANTHER" id="PTHR14952">
    <property type="entry name" value="ROPPORIN-1-LIKE PROTEIN"/>
    <property type="match status" value="1"/>
</dbReference>
<dbReference type="Pfam" id="PF02197">
    <property type="entry name" value="RIIa"/>
    <property type="match status" value="1"/>
</dbReference>
<evidence type="ECO:0000313" key="6">
    <source>
        <dbReference type="EMBL" id="CAD8771734.1"/>
    </source>
</evidence>
<protein>
    <recommendedName>
        <fullName evidence="5">RIIa domain-containing protein</fullName>
    </recommendedName>
</protein>